<evidence type="ECO:0000256" key="1">
    <source>
        <dbReference type="ARBA" id="ARBA00004167"/>
    </source>
</evidence>
<reference evidence="16 17" key="1">
    <citation type="journal article" date="2023" name="Hortic Res">
        <title>Pangenome of water caltrop reveals structural variations and asymmetric subgenome divergence after allopolyploidization.</title>
        <authorList>
            <person name="Zhang X."/>
            <person name="Chen Y."/>
            <person name="Wang L."/>
            <person name="Yuan Y."/>
            <person name="Fang M."/>
            <person name="Shi L."/>
            <person name="Lu R."/>
            <person name="Comes H.P."/>
            <person name="Ma Y."/>
            <person name="Chen Y."/>
            <person name="Huang G."/>
            <person name="Zhou Y."/>
            <person name="Zheng Z."/>
            <person name="Qiu Y."/>
        </authorList>
    </citation>
    <scope>NUCLEOTIDE SEQUENCE [LARGE SCALE GENOMIC DNA]</scope>
    <source>
        <tissue evidence="16">Roots</tissue>
    </source>
</reference>
<evidence type="ECO:0000256" key="6">
    <source>
        <dbReference type="ARBA" id="ARBA00022741"/>
    </source>
</evidence>
<keyword evidence="5" id="KW-0732">Signal</keyword>
<keyword evidence="9 14" id="KW-1133">Transmembrane helix</keyword>
<feature type="domain" description="Protein kinase" evidence="15">
    <location>
        <begin position="335"/>
        <end position="611"/>
    </location>
</feature>
<keyword evidence="17" id="KW-1185">Reference proteome</keyword>
<dbReference type="Pfam" id="PF13947">
    <property type="entry name" value="GUB_WAK_bind"/>
    <property type="match status" value="1"/>
</dbReference>
<protein>
    <recommendedName>
        <fullName evidence="15">Protein kinase domain-containing protein</fullName>
    </recommendedName>
</protein>
<dbReference type="SMART" id="SM00220">
    <property type="entry name" value="S_TKc"/>
    <property type="match status" value="1"/>
</dbReference>
<gene>
    <name evidence="16" type="ORF">SAY87_004496</name>
</gene>
<keyword evidence="8 12" id="KW-0067">ATP-binding</keyword>
<evidence type="ECO:0000256" key="12">
    <source>
        <dbReference type="PROSITE-ProRule" id="PRU10141"/>
    </source>
</evidence>
<dbReference type="PROSITE" id="PS50011">
    <property type="entry name" value="PROTEIN_KINASE_DOM"/>
    <property type="match status" value="1"/>
</dbReference>
<evidence type="ECO:0000259" key="15">
    <source>
        <dbReference type="PROSITE" id="PS50011"/>
    </source>
</evidence>
<organism evidence="16 17">
    <name type="scientific">Trapa incisa</name>
    <dbReference type="NCBI Taxonomy" id="236973"/>
    <lineage>
        <taxon>Eukaryota</taxon>
        <taxon>Viridiplantae</taxon>
        <taxon>Streptophyta</taxon>
        <taxon>Embryophyta</taxon>
        <taxon>Tracheophyta</taxon>
        <taxon>Spermatophyta</taxon>
        <taxon>Magnoliopsida</taxon>
        <taxon>eudicotyledons</taxon>
        <taxon>Gunneridae</taxon>
        <taxon>Pentapetalae</taxon>
        <taxon>rosids</taxon>
        <taxon>malvids</taxon>
        <taxon>Myrtales</taxon>
        <taxon>Lythraceae</taxon>
        <taxon>Trapa</taxon>
    </lineage>
</organism>
<dbReference type="InterPro" id="IPR025287">
    <property type="entry name" value="WAK_GUB"/>
</dbReference>
<dbReference type="AlphaFoldDB" id="A0AAN7JNZ9"/>
<feature type="transmembrane region" description="Helical" evidence="14">
    <location>
        <begin position="7"/>
        <end position="27"/>
    </location>
</feature>
<comment type="caution">
    <text evidence="16">The sequence shown here is derived from an EMBL/GenBank/DDBJ whole genome shotgun (WGS) entry which is preliminary data.</text>
</comment>
<evidence type="ECO:0000256" key="3">
    <source>
        <dbReference type="ARBA" id="ARBA00022679"/>
    </source>
</evidence>
<dbReference type="Gene3D" id="2.10.25.10">
    <property type="entry name" value="Laminin"/>
    <property type="match status" value="1"/>
</dbReference>
<evidence type="ECO:0000256" key="11">
    <source>
        <dbReference type="ARBA" id="ARBA00023180"/>
    </source>
</evidence>
<dbReference type="EMBL" id="JAXIOK010000017">
    <property type="protein sequence ID" value="KAK4751014.1"/>
    <property type="molecule type" value="Genomic_DNA"/>
</dbReference>
<feature type="transmembrane region" description="Helical" evidence="14">
    <location>
        <begin position="270"/>
        <end position="294"/>
    </location>
</feature>
<dbReference type="GO" id="GO:0030247">
    <property type="term" value="F:polysaccharide binding"/>
    <property type="evidence" value="ECO:0007669"/>
    <property type="project" value="InterPro"/>
</dbReference>
<evidence type="ECO:0000256" key="4">
    <source>
        <dbReference type="ARBA" id="ARBA00022692"/>
    </source>
</evidence>
<dbReference type="PANTHER" id="PTHR46008">
    <property type="entry name" value="LEAF RUST 10 DISEASE-RESISTANCE LOCUS RECEPTOR-LIKE PROTEIN KINASE-LIKE 1.4"/>
    <property type="match status" value="1"/>
</dbReference>
<keyword evidence="2" id="KW-0723">Serine/threonine-protein kinase</keyword>
<dbReference type="InterPro" id="IPR017441">
    <property type="entry name" value="Protein_kinase_ATP_BS"/>
</dbReference>
<dbReference type="GO" id="GO:0005886">
    <property type="term" value="C:plasma membrane"/>
    <property type="evidence" value="ECO:0007669"/>
    <property type="project" value="UniProtKB-ARBA"/>
</dbReference>
<evidence type="ECO:0000256" key="10">
    <source>
        <dbReference type="ARBA" id="ARBA00023136"/>
    </source>
</evidence>
<comment type="subcellular location">
    <subcellularLocation>
        <location evidence="1">Membrane</location>
        <topology evidence="1">Single-pass membrane protein</topology>
    </subcellularLocation>
</comment>
<feature type="compositionally biased region" description="Basic and acidic residues" evidence="13">
    <location>
        <begin position="651"/>
        <end position="661"/>
    </location>
</feature>
<dbReference type="InterPro" id="IPR008271">
    <property type="entry name" value="Ser/Thr_kinase_AS"/>
</dbReference>
<keyword evidence="4 14" id="KW-0812">Transmembrane</keyword>
<evidence type="ECO:0000256" key="7">
    <source>
        <dbReference type="ARBA" id="ARBA00022777"/>
    </source>
</evidence>
<evidence type="ECO:0000256" key="13">
    <source>
        <dbReference type="SAM" id="MobiDB-lite"/>
    </source>
</evidence>
<feature type="binding site" evidence="12">
    <location>
        <position position="363"/>
    </location>
    <ligand>
        <name>ATP</name>
        <dbReference type="ChEBI" id="CHEBI:30616"/>
    </ligand>
</feature>
<proteinExistence type="predicted"/>
<evidence type="ECO:0000256" key="14">
    <source>
        <dbReference type="SAM" id="Phobius"/>
    </source>
</evidence>
<evidence type="ECO:0000256" key="8">
    <source>
        <dbReference type="ARBA" id="ARBA00022840"/>
    </source>
</evidence>
<keyword evidence="7" id="KW-0418">Kinase</keyword>
<evidence type="ECO:0000256" key="2">
    <source>
        <dbReference type="ARBA" id="ARBA00022527"/>
    </source>
</evidence>
<name>A0AAN7JNZ9_9MYRT</name>
<evidence type="ECO:0000313" key="16">
    <source>
        <dbReference type="EMBL" id="KAK4751014.1"/>
    </source>
</evidence>
<accession>A0AAN7JNZ9</accession>
<sequence length="675" mass="74697">MIILDPSTPLLLAAVVVALQVIIVTSYRSATNCSHTCGGGGHTIQYPFGFSPGCPIQLNCTSNGSTTIGNFSVLNITEETVTITVKTDCYRQFGLVEGLYGPNFAPTDRNAILLKNCTKATSCPIPPIKTNTSFESLCTGKTKEKMGCYMEMAQNTPAKFVNLKRLKDLKCSYLLSGILAAASTNGDSLSLDIQRMELGWWLNGECKCHKHAQCTKVLAPNGTRGYRCRCKEGFIGDGFTNGTGCHKDPSTCNPLRYLSGHGHCGGTTRIIFLVGALVAGAAFMIGLGFVTCFFRRRHHRKRFLYTTKSRLTEVTSDCTIPIYLYKKIEKATDYFSDKHRLGNGAYGTVYAGKLQPGEWVAIKRIRHGNTDSIEQMINEIKLLSSVSHPNLVRLLGCSMEQGEQILVYEFMPNGTLCEHLLRERGDGLPWPVRLNIATETARAIAHLHSQDPPIYHRDVKSNNILLDYDFTSKVADFGLSRLGISGITHISTAPRGTPGYLDPQYHQDFHLSDKSDVYSFGVVLIEIISSLKVVDFNRHQHEVNLVSFATDRIARGLVDEIIDPSLEPHTDPWTLGSIHKVAELAFRCLAYHRDARPSMAEVAAELEQMRLSKWSPHSDEINNCRTSSEMESYDSSCSSTISEKPLSGSMKNREQQHRNDKVPAANQPIPSEICG</sequence>
<dbReference type="Gene3D" id="3.30.200.20">
    <property type="entry name" value="Phosphorylase Kinase, domain 1"/>
    <property type="match status" value="1"/>
</dbReference>
<dbReference type="PROSITE" id="PS00108">
    <property type="entry name" value="PROTEIN_KINASE_ST"/>
    <property type="match status" value="1"/>
</dbReference>
<keyword evidence="10 14" id="KW-0472">Membrane</keyword>
<evidence type="ECO:0000256" key="5">
    <source>
        <dbReference type="ARBA" id="ARBA00022729"/>
    </source>
</evidence>
<evidence type="ECO:0000256" key="9">
    <source>
        <dbReference type="ARBA" id="ARBA00022989"/>
    </source>
</evidence>
<dbReference type="Gene3D" id="1.10.510.10">
    <property type="entry name" value="Transferase(Phosphotransferase) domain 1"/>
    <property type="match status" value="1"/>
</dbReference>
<dbReference type="GO" id="GO:0004674">
    <property type="term" value="F:protein serine/threonine kinase activity"/>
    <property type="evidence" value="ECO:0007669"/>
    <property type="project" value="UniProtKB-KW"/>
</dbReference>
<dbReference type="PANTHER" id="PTHR46008:SF62">
    <property type="entry name" value="PROTEIN KINASE DOMAIN-CONTAINING PROTEIN"/>
    <property type="match status" value="1"/>
</dbReference>
<evidence type="ECO:0000313" key="17">
    <source>
        <dbReference type="Proteomes" id="UP001345219"/>
    </source>
</evidence>
<feature type="compositionally biased region" description="Low complexity" evidence="13">
    <location>
        <begin position="627"/>
        <end position="639"/>
    </location>
</feature>
<dbReference type="Pfam" id="PF00069">
    <property type="entry name" value="Pkinase"/>
    <property type="match status" value="1"/>
</dbReference>
<dbReference type="SUPFAM" id="SSF56112">
    <property type="entry name" value="Protein kinase-like (PK-like)"/>
    <property type="match status" value="1"/>
</dbReference>
<keyword evidence="3" id="KW-0808">Transferase</keyword>
<keyword evidence="11" id="KW-0325">Glycoprotein</keyword>
<dbReference type="FunFam" id="1.10.510.10:FF:000161">
    <property type="entry name" value="Wall-associated receptor kinase-like 20"/>
    <property type="match status" value="1"/>
</dbReference>
<dbReference type="InterPro" id="IPR011009">
    <property type="entry name" value="Kinase-like_dom_sf"/>
</dbReference>
<keyword evidence="6 12" id="KW-0547">Nucleotide-binding</keyword>
<dbReference type="InterPro" id="IPR000719">
    <property type="entry name" value="Prot_kinase_dom"/>
</dbReference>
<feature type="region of interest" description="Disordered" evidence="13">
    <location>
        <begin position="617"/>
        <end position="675"/>
    </location>
</feature>
<dbReference type="GO" id="GO:0005524">
    <property type="term" value="F:ATP binding"/>
    <property type="evidence" value="ECO:0007669"/>
    <property type="project" value="UniProtKB-UniRule"/>
</dbReference>
<dbReference type="PROSITE" id="PS00107">
    <property type="entry name" value="PROTEIN_KINASE_ATP"/>
    <property type="match status" value="1"/>
</dbReference>
<dbReference type="Proteomes" id="UP001345219">
    <property type="component" value="Chromosome 4"/>
</dbReference>